<dbReference type="PANTHER" id="PTHR21089:SF1">
    <property type="entry name" value="BIFUNCTIONAL 3-DEHYDROQUINATE DEHYDRATASE_SHIKIMATE DEHYDROGENASE, CHLOROPLASTIC"/>
    <property type="match status" value="1"/>
</dbReference>
<dbReference type="Gene3D" id="3.40.50.10860">
    <property type="entry name" value="Leucine Dehydrogenase, chain A, domain 1"/>
    <property type="match status" value="1"/>
</dbReference>
<dbReference type="EC" id="1.1.1.25" evidence="1"/>
<sequence length="145" mass="16300">MVQYLKDNGINEIALVSRNKASAKCKFKDLDIYSYEEADLLRSHDMIINCTPCGMHPDIDVCPVPSDMIGKFSYAIDLIYNPVETLFLKYAREKGLTAANGLYMLAGQAVKSQELWNGIEIPISMVDEIYGQSVELRDQNSELRG</sequence>
<dbReference type="SUPFAM" id="SSF51735">
    <property type="entry name" value="NAD(P)-binding Rossmann-fold domains"/>
    <property type="match status" value="1"/>
</dbReference>
<keyword evidence="1" id="KW-0560">Oxidoreductase</keyword>
<reference evidence="1" key="1">
    <citation type="submission" date="2019-08" db="EMBL/GenBank/DDBJ databases">
        <authorList>
            <person name="Kucharzyk K."/>
            <person name="Murdoch R.W."/>
            <person name="Higgins S."/>
            <person name="Loffler F."/>
        </authorList>
    </citation>
    <scope>NUCLEOTIDE SEQUENCE</scope>
</reference>
<dbReference type="GO" id="GO:0019632">
    <property type="term" value="P:shikimate metabolic process"/>
    <property type="evidence" value="ECO:0007669"/>
    <property type="project" value="TreeGrafter"/>
</dbReference>
<accession>A0A645GJV2</accession>
<dbReference type="Gene3D" id="3.40.50.720">
    <property type="entry name" value="NAD(P)-binding Rossmann-like Domain"/>
    <property type="match status" value="1"/>
</dbReference>
<dbReference type="AlphaFoldDB" id="A0A645GJV2"/>
<comment type="caution">
    <text evidence="1">The sequence shown here is derived from an EMBL/GenBank/DDBJ whole genome shotgun (WGS) entry which is preliminary data.</text>
</comment>
<dbReference type="CDD" id="cd01065">
    <property type="entry name" value="NAD_bind_Shikimate_DH"/>
    <property type="match status" value="1"/>
</dbReference>
<dbReference type="GO" id="GO:0009423">
    <property type="term" value="P:chorismate biosynthetic process"/>
    <property type="evidence" value="ECO:0007669"/>
    <property type="project" value="TreeGrafter"/>
</dbReference>
<evidence type="ECO:0000313" key="1">
    <source>
        <dbReference type="EMBL" id="MPN26516.1"/>
    </source>
</evidence>
<dbReference type="GO" id="GO:0004764">
    <property type="term" value="F:shikimate 3-dehydrogenase (NADP+) activity"/>
    <property type="evidence" value="ECO:0007669"/>
    <property type="project" value="UniProtKB-EC"/>
</dbReference>
<protein>
    <submittedName>
        <fullName evidence="1">Shikimate dehydrogenase (NADP(+))</fullName>
        <ecNumber evidence="1">1.1.1.25</ecNumber>
    </submittedName>
</protein>
<gene>
    <name evidence="1" type="primary">aroE_49</name>
    <name evidence="1" type="ORF">SDC9_173941</name>
</gene>
<organism evidence="1">
    <name type="scientific">bioreactor metagenome</name>
    <dbReference type="NCBI Taxonomy" id="1076179"/>
    <lineage>
        <taxon>unclassified sequences</taxon>
        <taxon>metagenomes</taxon>
        <taxon>ecological metagenomes</taxon>
    </lineage>
</organism>
<dbReference type="GO" id="GO:0005829">
    <property type="term" value="C:cytosol"/>
    <property type="evidence" value="ECO:0007669"/>
    <property type="project" value="TreeGrafter"/>
</dbReference>
<dbReference type="InterPro" id="IPR036291">
    <property type="entry name" value="NAD(P)-bd_dom_sf"/>
</dbReference>
<proteinExistence type="predicted"/>
<name>A0A645GJV2_9ZZZZ</name>
<dbReference type="GO" id="GO:0050661">
    <property type="term" value="F:NADP binding"/>
    <property type="evidence" value="ECO:0007669"/>
    <property type="project" value="TreeGrafter"/>
</dbReference>
<dbReference type="PANTHER" id="PTHR21089">
    <property type="entry name" value="SHIKIMATE DEHYDROGENASE"/>
    <property type="match status" value="1"/>
</dbReference>
<dbReference type="EMBL" id="VSSQ01076068">
    <property type="protein sequence ID" value="MPN26516.1"/>
    <property type="molecule type" value="Genomic_DNA"/>
</dbReference>
<dbReference type="InterPro" id="IPR022893">
    <property type="entry name" value="Shikimate_DH_fam"/>
</dbReference>